<dbReference type="SUPFAM" id="SSF46689">
    <property type="entry name" value="Homeodomain-like"/>
    <property type="match status" value="2"/>
</dbReference>
<keyword evidence="1" id="KW-0805">Transcription regulation</keyword>
<dbReference type="EMBL" id="MDER01000086">
    <property type="protein sequence ID" value="ODP26568.1"/>
    <property type="molecule type" value="Genomic_DNA"/>
</dbReference>
<organism evidence="5 6">
    <name type="scientific">Paenibacillus nuruki</name>
    <dbReference type="NCBI Taxonomy" id="1886670"/>
    <lineage>
        <taxon>Bacteria</taxon>
        <taxon>Bacillati</taxon>
        <taxon>Bacillota</taxon>
        <taxon>Bacilli</taxon>
        <taxon>Bacillales</taxon>
        <taxon>Paenibacillaceae</taxon>
        <taxon>Paenibacillus</taxon>
    </lineage>
</organism>
<evidence type="ECO:0000256" key="3">
    <source>
        <dbReference type="ARBA" id="ARBA00023163"/>
    </source>
</evidence>
<dbReference type="PANTHER" id="PTHR43280">
    <property type="entry name" value="ARAC-FAMILY TRANSCRIPTIONAL REGULATOR"/>
    <property type="match status" value="1"/>
</dbReference>
<accession>A0A1E3KYF3</accession>
<dbReference type="PROSITE" id="PS01124">
    <property type="entry name" value="HTH_ARAC_FAMILY_2"/>
    <property type="match status" value="1"/>
</dbReference>
<dbReference type="Proteomes" id="UP000094578">
    <property type="component" value="Unassembled WGS sequence"/>
</dbReference>
<dbReference type="SMART" id="SM00342">
    <property type="entry name" value="HTH_ARAC"/>
    <property type="match status" value="1"/>
</dbReference>
<feature type="domain" description="HTH araC/xylS-type" evidence="4">
    <location>
        <begin position="180"/>
        <end position="278"/>
    </location>
</feature>
<proteinExistence type="predicted"/>
<evidence type="ECO:0000256" key="1">
    <source>
        <dbReference type="ARBA" id="ARBA00023015"/>
    </source>
</evidence>
<dbReference type="InterPro" id="IPR003313">
    <property type="entry name" value="AraC-bd"/>
</dbReference>
<evidence type="ECO:0000313" key="5">
    <source>
        <dbReference type="EMBL" id="ODP26568.1"/>
    </source>
</evidence>
<dbReference type="InterPro" id="IPR018060">
    <property type="entry name" value="HTH_AraC"/>
</dbReference>
<name>A0A1E3KYF3_9BACL</name>
<dbReference type="Pfam" id="PF12833">
    <property type="entry name" value="HTH_18"/>
    <property type="match status" value="1"/>
</dbReference>
<dbReference type="InterPro" id="IPR009057">
    <property type="entry name" value="Homeodomain-like_sf"/>
</dbReference>
<dbReference type="Pfam" id="PF02311">
    <property type="entry name" value="AraC_binding"/>
    <property type="match status" value="1"/>
</dbReference>
<keyword evidence="2" id="KW-0238">DNA-binding</keyword>
<dbReference type="InterPro" id="IPR018062">
    <property type="entry name" value="HTH_AraC-typ_CS"/>
</dbReference>
<dbReference type="AlphaFoldDB" id="A0A1E3KYF3"/>
<evidence type="ECO:0000259" key="4">
    <source>
        <dbReference type="PROSITE" id="PS01124"/>
    </source>
</evidence>
<dbReference type="Gene3D" id="1.10.10.60">
    <property type="entry name" value="Homeodomain-like"/>
    <property type="match status" value="2"/>
</dbReference>
<reference evidence="5 6" key="1">
    <citation type="submission" date="2016-08" db="EMBL/GenBank/DDBJ databases">
        <title>Genome sequencing of Paenibacillus sp. TI45-13ar, isolated from Korean traditional nuruk.</title>
        <authorList>
            <person name="Kim S.-J."/>
        </authorList>
    </citation>
    <scope>NUCLEOTIDE SEQUENCE [LARGE SCALE GENOMIC DNA]</scope>
    <source>
        <strain evidence="5 6">TI45-13ar</strain>
    </source>
</reference>
<protein>
    <submittedName>
        <fullName evidence="5">Msm operon regulatory protein</fullName>
    </submittedName>
</protein>
<dbReference type="Gene3D" id="2.60.120.280">
    <property type="entry name" value="Regulatory protein AraC"/>
    <property type="match status" value="1"/>
</dbReference>
<dbReference type="InterPro" id="IPR037923">
    <property type="entry name" value="HTH-like"/>
</dbReference>
<gene>
    <name evidence="5" type="ORF">PTI45_04408</name>
</gene>
<keyword evidence="6" id="KW-1185">Reference proteome</keyword>
<evidence type="ECO:0000256" key="2">
    <source>
        <dbReference type="ARBA" id="ARBA00023125"/>
    </source>
</evidence>
<dbReference type="GO" id="GO:0043565">
    <property type="term" value="F:sequence-specific DNA binding"/>
    <property type="evidence" value="ECO:0007669"/>
    <property type="project" value="InterPro"/>
</dbReference>
<dbReference type="SUPFAM" id="SSF51215">
    <property type="entry name" value="Regulatory protein AraC"/>
    <property type="match status" value="1"/>
</dbReference>
<dbReference type="CDD" id="cd06986">
    <property type="entry name" value="cupin_MmsR-like_N"/>
    <property type="match status" value="1"/>
</dbReference>
<keyword evidence="3" id="KW-0804">Transcription</keyword>
<evidence type="ECO:0000313" key="6">
    <source>
        <dbReference type="Proteomes" id="UP000094578"/>
    </source>
</evidence>
<sequence>MLLNHLPYTHYTHSVSYPPMDLNLLFFGTEQCTANHAWGPGVRDSYILHYIHQGSGVLRVQEREYHLTAGQGFLIFPDVIMNYEADADDPWVYTWIGFKGINAKSLMQRAHLTLDHPVYDSQGRSWFEHFYDQLLAAYNEPGEDVYAQGMLYQLIYELIACAPASTTPLRVAPSRERYLQQAIEYIENSYSQKISVLDIAASVGLDRTYLSGLFKAELGVSLQQFMIEYRMKRALELLHHSQLSISDISRSVGYTDPFLFSKMFKKVIGHSPKQTRERL</sequence>
<dbReference type="STRING" id="1886670.PTI45_04408"/>
<comment type="caution">
    <text evidence="5">The sequence shown here is derived from an EMBL/GenBank/DDBJ whole genome shotgun (WGS) entry which is preliminary data.</text>
</comment>
<dbReference type="PANTHER" id="PTHR43280:SF30">
    <property type="entry name" value="MMSAB OPERON REGULATORY PROTEIN"/>
    <property type="match status" value="1"/>
</dbReference>
<dbReference type="PATRIC" id="fig|1886670.3.peg.4439"/>
<dbReference type="PROSITE" id="PS00041">
    <property type="entry name" value="HTH_ARAC_FAMILY_1"/>
    <property type="match status" value="1"/>
</dbReference>
<dbReference type="GO" id="GO:0003700">
    <property type="term" value="F:DNA-binding transcription factor activity"/>
    <property type="evidence" value="ECO:0007669"/>
    <property type="project" value="InterPro"/>
</dbReference>